<dbReference type="GO" id="GO:0002101">
    <property type="term" value="P:tRNA wobble cytosine modification"/>
    <property type="evidence" value="ECO:0007669"/>
    <property type="project" value="UniProtKB-UniRule"/>
</dbReference>
<keyword evidence="5 6" id="KW-0067">ATP-binding</keyword>
<dbReference type="HAMAP" id="MF_01892">
    <property type="entry name" value="tRNA_Ile2_agm2C_synt"/>
    <property type="match status" value="1"/>
</dbReference>
<keyword evidence="4 6" id="KW-0547">Nucleotide-binding</keyword>
<comment type="catalytic activity">
    <reaction evidence="6">
        <text>cytidine(34) in tRNA(Ile2) + agmatine + ATP + H2O = 2-agmatinylcytidine(34) in tRNA(Ile2) + AMP + 2 phosphate + 2 H(+)</text>
        <dbReference type="Rhea" id="RHEA:43608"/>
        <dbReference type="Rhea" id="RHEA-COMP:10625"/>
        <dbReference type="Rhea" id="RHEA-COMP:10626"/>
        <dbReference type="ChEBI" id="CHEBI:15377"/>
        <dbReference type="ChEBI" id="CHEBI:15378"/>
        <dbReference type="ChEBI" id="CHEBI:30616"/>
        <dbReference type="ChEBI" id="CHEBI:43474"/>
        <dbReference type="ChEBI" id="CHEBI:58145"/>
        <dbReference type="ChEBI" id="CHEBI:82748"/>
        <dbReference type="ChEBI" id="CHEBI:83545"/>
        <dbReference type="ChEBI" id="CHEBI:456215"/>
        <dbReference type="EC" id="6.3.4.22"/>
    </reaction>
</comment>
<reference evidence="11" key="1">
    <citation type="journal article" date="2014" name="Int. J. Syst. Evol. Microbiol.">
        <title>Complete genome sequence of Corynebacterium casei LMG S-19264T (=DSM 44701T), isolated from a smear-ripened cheese.</title>
        <authorList>
            <consortium name="US DOE Joint Genome Institute (JGI-PGF)"/>
            <person name="Walter F."/>
            <person name="Albersmeier A."/>
            <person name="Kalinowski J."/>
            <person name="Ruckert C."/>
        </authorList>
    </citation>
    <scope>NUCLEOTIDE SEQUENCE</scope>
    <source>
        <strain evidence="11">JCM 11219</strain>
    </source>
</reference>
<accession>A0A830EAR8</accession>
<dbReference type="PANTHER" id="PTHR40705">
    <property type="entry name" value="TRNA(ILE2) 2-AGMATINYLCYTIDINE SYNTHETASE TIAS"/>
    <property type="match status" value="1"/>
</dbReference>
<keyword evidence="1 6" id="KW-0963">Cytoplasm</keyword>
<reference evidence="11" key="2">
    <citation type="submission" date="2020-09" db="EMBL/GenBank/DDBJ databases">
        <authorList>
            <person name="Sun Q."/>
            <person name="Ohkuma M."/>
        </authorList>
    </citation>
    <scope>NUCLEOTIDE SEQUENCE</scope>
    <source>
        <strain evidence="11">JCM 11219</strain>
    </source>
</reference>
<reference evidence="10" key="4">
    <citation type="journal article" date="2023" name="Microbiol. Resour. Announc.">
        <title>Complete Genome Sequence of Vulcanisaeta souniana Strain IC-059, a Hyperthermophilic Archaeon Isolated from Hot Spring Water in Japan.</title>
        <authorList>
            <person name="Kato S."/>
            <person name="Itoh T."/>
            <person name="Wu L."/>
            <person name="Ma J."/>
            <person name="Ohkuma M."/>
        </authorList>
    </citation>
    <scope>NUCLEOTIDE SEQUENCE</scope>
    <source>
        <strain evidence="10">JCM 11219</strain>
    </source>
</reference>
<dbReference type="Pfam" id="PF08489">
    <property type="entry name" value="TiaS_FLD"/>
    <property type="match status" value="1"/>
</dbReference>
<feature type="domain" description="TiaS FLD" evidence="7">
    <location>
        <begin position="145"/>
        <end position="254"/>
    </location>
</feature>
<dbReference type="PANTHER" id="PTHR40705:SF1">
    <property type="entry name" value="TRNA(ILE2) 2-AGMATINYLCYTIDINE SYNTHETASE TIAS"/>
    <property type="match status" value="1"/>
</dbReference>
<dbReference type="Proteomes" id="UP000657075">
    <property type="component" value="Unassembled WGS sequence"/>
</dbReference>
<evidence type="ECO:0000256" key="3">
    <source>
        <dbReference type="ARBA" id="ARBA00022694"/>
    </source>
</evidence>
<dbReference type="InterPro" id="IPR055394">
    <property type="entry name" value="Zn_ribbon_TiaS"/>
</dbReference>
<feature type="domain" description="TiaS-like TCKD" evidence="8">
    <location>
        <begin position="6"/>
        <end position="141"/>
    </location>
</feature>
<dbReference type="OrthoDB" id="39189at2157"/>
<organism evidence="11 12">
    <name type="scientific">Vulcanisaeta souniana JCM 11219</name>
    <dbReference type="NCBI Taxonomy" id="1293586"/>
    <lineage>
        <taxon>Archaea</taxon>
        <taxon>Thermoproteota</taxon>
        <taxon>Thermoprotei</taxon>
        <taxon>Thermoproteales</taxon>
        <taxon>Thermoproteaceae</taxon>
        <taxon>Vulcanisaeta</taxon>
    </lineage>
</organism>
<evidence type="ECO:0000256" key="6">
    <source>
        <dbReference type="HAMAP-Rule" id="MF_01892"/>
    </source>
</evidence>
<dbReference type="GO" id="GO:0005524">
    <property type="term" value="F:ATP binding"/>
    <property type="evidence" value="ECO:0007669"/>
    <property type="project" value="UniProtKB-KW"/>
</dbReference>
<evidence type="ECO:0000313" key="11">
    <source>
        <dbReference type="EMBL" id="GGI81097.1"/>
    </source>
</evidence>
<evidence type="ECO:0000259" key="7">
    <source>
        <dbReference type="Pfam" id="PF08489"/>
    </source>
</evidence>
<dbReference type="AlphaFoldDB" id="A0A830EAR8"/>
<evidence type="ECO:0000313" key="12">
    <source>
        <dbReference type="Proteomes" id="UP000657075"/>
    </source>
</evidence>
<dbReference type="GeneID" id="76205779"/>
<evidence type="ECO:0000256" key="2">
    <source>
        <dbReference type="ARBA" id="ARBA00022598"/>
    </source>
</evidence>
<dbReference type="InterPro" id="IPR053870">
    <property type="entry name" value="TiaS-like_TCKD"/>
</dbReference>
<dbReference type="EMBL" id="AP026830">
    <property type="protein sequence ID" value="BDR91133.1"/>
    <property type="molecule type" value="Genomic_DNA"/>
</dbReference>
<dbReference type="Gene3D" id="2.40.50.1010">
    <property type="match status" value="1"/>
</dbReference>
<reference evidence="13" key="3">
    <citation type="submission" date="2022-09" db="EMBL/GenBank/DDBJ databases">
        <title>Complete genome sequence of Vulcanisaeta souniana.</title>
        <authorList>
            <person name="Kato S."/>
            <person name="Itoh T."/>
            <person name="Ohkuma M."/>
        </authorList>
    </citation>
    <scope>NUCLEOTIDE SEQUENCE [LARGE SCALE GENOMIC DNA]</scope>
    <source>
        <strain evidence="13">JCM 11219</strain>
    </source>
</reference>
<protein>
    <recommendedName>
        <fullName evidence="6">tRNA(Ile2) 2-agmatinylcytidine synthetase TiaS</fullName>
        <shortName evidence="6">tRNA(Ile2)-agm2C synthetase</shortName>
        <ecNumber evidence="6">6.3.4.22</ecNumber>
    </recommendedName>
    <alternativeName>
        <fullName evidence="6">tRNA(Ile2) agmatidine synthetase</fullName>
    </alternativeName>
</protein>
<evidence type="ECO:0000256" key="4">
    <source>
        <dbReference type="ARBA" id="ARBA00022741"/>
    </source>
</evidence>
<dbReference type="Gene3D" id="3.30.70.2200">
    <property type="match status" value="1"/>
</dbReference>
<evidence type="ECO:0000256" key="5">
    <source>
        <dbReference type="ARBA" id="ARBA00022840"/>
    </source>
</evidence>
<comment type="similarity">
    <text evidence="6">Belongs to the TiaS family.</text>
</comment>
<dbReference type="RefSeq" id="WP_188603592.1">
    <property type="nucleotide sequence ID" value="NZ_AP026830.1"/>
</dbReference>
<dbReference type="Gene3D" id="3.90.600.20">
    <property type="match status" value="1"/>
</dbReference>
<comment type="function">
    <text evidence="6">ATP-dependent agmatine transferase that catalyzes the formation of 2-agmatinylcytidine (agm2C) at the wobble position (C34) of tRNA(Ile2), converting the codon specificity from AUG to AUA.</text>
</comment>
<dbReference type="Pfam" id="PF23783">
    <property type="entry name" value="Zn_ribbon_TiaS"/>
    <property type="match status" value="1"/>
</dbReference>
<evidence type="ECO:0000259" key="9">
    <source>
        <dbReference type="Pfam" id="PF23783"/>
    </source>
</evidence>
<evidence type="ECO:0000313" key="13">
    <source>
        <dbReference type="Proteomes" id="UP001060771"/>
    </source>
</evidence>
<dbReference type="Pfam" id="PF22641">
    <property type="entry name" value="TiaS_TCKD"/>
    <property type="match status" value="1"/>
</dbReference>
<sequence>MPYLLLGIDDTDWEGGGCTTYVMYSFIKYLDKENHVDSIVGLPRLTRLNPYVPFKTRGNASLSVIIRVSSEDEARDHVELMESLIDQLTRKEGKTSPGIAYMVIDHAADINGKLVWFYGKSVRDVVTIDLAHRVANSVGAKLRGGRGVIGALASLGFMPRDATYEFIAYRSEGSERPPIDVRDIRLWNDTTKPFTFLNLDGEQVLIEPHGPDPVLFGIRGDSPYHVLAMGNYLASKYGAIGWIIYMTNQGTDEHRSRINEGIPYMNVNFISTVINESFDERGHAHLVLSNSQEIIAYRHLGISRNLSGCIGCLVHAWGGVKPNDKLNLYIEGMRTLHDRYVKVKNPRCPVCGGPMESIGRAGLLRCKRCGFKDKLPRIIMPRNRWLLINPRMSEYRHLMKPQERIGLEGLALYIPRPFLWVY</sequence>
<dbReference type="CDD" id="cd00029">
    <property type="entry name" value="C1"/>
    <property type="match status" value="1"/>
</dbReference>
<dbReference type="InterPro" id="IPR013696">
    <property type="entry name" value="TiaS_FLD"/>
</dbReference>
<evidence type="ECO:0000313" key="10">
    <source>
        <dbReference type="EMBL" id="BDR91133.1"/>
    </source>
</evidence>
<comment type="subcellular location">
    <subcellularLocation>
        <location evidence="6">Cytoplasm</location>
    </subcellularLocation>
</comment>
<gene>
    <name evidence="6" type="primary">tiaS</name>
    <name evidence="11" type="ORF">GCM10007112_17340</name>
    <name evidence="10" type="ORF">Vsou_02260</name>
</gene>
<keyword evidence="3 6" id="KW-0819">tRNA processing</keyword>
<evidence type="ECO:0000256" key="1">
    <source>
        <dbReference type="ARBA" id="ARBA00022490"/>
    </source>
</evidence>
<name>A0A830EAR8_9CREN</name>
<dbReference type="GO" id="GO:0005737">
    <property type="term" value="C:cytoplasm"/>
    <property type="evidence" value="ECO:0007669"/>
    <property type="project" value="UniProtKB-SubCell"/>
</dbReference>
<evidence type="ECO:0000259" key="8">
    <source>
        <dbReference type="Pfam" id="PF22641"/>
    </source>
</evidence>
<dbReference type="InterPro" id="IPR024913">
    <property type="entry name" value="tRNA_Ile2__agm2C_synt"/>
</dbReference>
<dbReference type="Proteomes" id="UP001060771">
    <property type="component" value="Chromosome"/>
</dbReference>
<dbReference type="EC" id="6.3.4.22" evidence="6"/>
<feature type="domain" description="TiaS C-terminal zinc ribbon" evidence="9">
    <location>
        <begin position="345"/>
        <end position="375"/>
    </location>
</feature>
<proteinExistence type="inferred from homology"/>
<keyword evidence="13" id="KW-1185">Reference proteome</keyword>
<keyword evidence="2 6" id="KW-0436">Ligase</keyword>
<dbReference type="EMBL" id="BMNM01000007">
    <property type="protein sequence ID" value="GGI81097.1"/>
    <property type="molecule type" value="Genomic_DNA"/>
</dbReference>
<dbReference type="GO" id="GO:0016879">
    <property type="term" value="F:ligase activity, forming carbon-nitrogen bonds"/>
    <property type="evidence" value="ECO:0007669"/>
    <property type="project" value="UniProtKB-UniRule"/>
</dbReference>